<dbReference type="EMBL" id="FUYQ01000001">
    <property type="protein sequence ID" value="SKB25871.1"/>
    <property type="molecule type" value="Genomic_DNA"/>
</dbReference>
<feature type="signal peptide" evidence="1">
    <location>
        <begin position="1"/>
        <end position="18"/>
    </location>
</feature>
<dbReference type="PROSITE" id="PS51257">
    <property type="entry name" value="PROKAR_LIPOPROTEIN"/>
    <property type="match status" value="1"/>
</dbReference>
<dbReference type="AlphaFoldDB" id="A0A1T4ZSX7"/>
<feature type="chain" id="PRO_5012978935" description="DUF4827 domain-containing protein" evidence="1">
    <location>
        <begin position="19"/>
        <end position="189"/>
    </location>
</feature>
<protein>
    <recommendedName>
        <fullName evidence="4">DUF4827 domain-containing protein</fullName>
    </recommendedName>
</protein>
<evidence type="ECO:0008006" key="4">
    <source>
        <dbReference type="Google" id="ProtNLM"/>
    </source>
</evidence>
<keyword evidence="1" id="KW-0732">Signal</keyword>
<evidence type="ECO:0000313" key="3">
    <source>
        <dbReference type="Proteomes" id="UP000190852"/>
    </source>
</evidence>
<evidence type="ECO:0000313" key="2">
    <source>
        <dbReference type="EMBL" id="SKB25871.1"/>
    </source>
</evidence>
<name>A0A1T4ZSX7_9BACT</name>
<dbReference type="Gene3D" id="3.10.50.40">
    <property type="match status" value="1"/>
</dbReference>
<dbReference type="InterPro" id="IPR046357">
    <property type="entry name" value="PPIase_dom_sf"/>
</dbReference>
<accession>A0A1T4ZSX7</accession>
<dbReference type="GO" id="GO:0003755">
    <property type="term" value="F:peptidyl-prolyl cis-trans isomerase activity"/>
    <property type="evidence" value="ECO:0007669"/>
    <property type="project" value="InterPro"/>
</dbReference>
<reference evidence="3" key="1">
    <citation type="submission" date="2017-02" db="EMBL/GenBank/DDBJ databases">
        <authorList>
            <person name="Varghese N."/>
            <person name="Submissions S."/>
        </authorList>
    </citation>
    <scope>NUCLEOTIDE SEQUENCE [LARGE SCALE GENOMIC DNA]</scope>
    <source>
        <strain evidence="3">DSM 24967</strain>
    </source>
</reference>
<dbReference type="Proteomes" id="UP000190852">
    <property type="component" value="Unassembled WGS sequence"/>
</dbReference>
<gene>
    <name evidence="2" type="ORF">SAMN05660349_00083</name>
</gene>
<organism evidence="2 3">
    <name type="scientific">Parabacteroides chartae</name>
    <dbReference type="NCBI Taxonomy" id="1037355"/>
    <lineage>
        <taxon>Bacteria</taxon>
        <taxon>Pseudomonadati</taxon>
        <taxon>Bacteroidota</taxon>
        <taxon>Bacteroidia</taxon>
        <taxon>Bacteroidales</taxon>
        <taxon>Tannerellaceae</taxon>
        <taxon>Parabacteroides</taxon>
    </lineage>
</organism>
<proteinExistence type="predicted"/>
<keyword evidence="3" id="KW-1185">Reference proteome</keyword>
<dbReference type="Pfam" id="PF16109">
    <property type="entry name" value="DUF4827"/>
    <property type="match status" value="1"/>
</dbReference>
<sequence length="189" mass="21054">MKKSFNILLILCAVLAVVSCGDKTKSYTDMLNAQEKAIEALIRDSGIVVLKNYPENGVFKDKEFVLLPNDVYMHVIDSGNGTRAVLSQTTVLTRFKGLLLDTDTVIPFENFSSWKFPVEFKYGNYSTQVDNNAFNAFLSEGLGTPLQYVGDRARVKLIVPFQVGSTIGTYSQQSAGTPVYYDLVTYQFD</sequence>
<dbReference type="RefSeq" id="WP_079681864.1">
    <property type="nucleotide sequence ID" value="NZ_FUYQ01000001.1"/>
</dbReference>
<evidence type="ECO:0000256" key="1">
    <source>
        <dbReference type="SAM" id="SignalP"/>
    </source>
</evidence>
<dbReference type="InterPro" id="IPR032252">
    <property type="entry name" value="DUF4827"/>
</dbReference>